<dbReference type="InterPro" id="IPR036259">
    <property type="entry name" value="MFS_trans_sf"/>
</dbReference>
<evidence type="ECO:0000256" key="6">
    <source>
        <dbReference type="ARBA" id="ARBA00022658"/>
    </source>
</evidence>
<dbReference type="InterPro" id="IPR001331">
    <property type="entry name" value="GDS_CDC24_CS"/>
</dbReference>
<feature type="domain" description="DH" evidence="14">
    <location>
        <begin position="667"/>
        <end position="846"/>
    </location>
</feature>
<evidence type="ECO:0000313" key="17">
    <source>
        <dbReference type="EMBL" id="KAG1315892.1"/>
    </source>
</evidence>
<dbReference type="Gene3D" id="1.20.1270.60">
    <property type="entry name" value="Arfaptin homology (AH) domain/BAR domain"/>
    <property type="match status" value="1"/>
</dbReference>
<dbReference type="CDD" id="cd17352">
    <property type="entry name" value="MFS_MCT_SLC16"/>
    <property type="match status" value="1"/>
</dbReference>
<dbReference type="SUPFAM" id="SSF103473">
    <property type="entry name" value="MFS general substrate transporter"/>
    <property type="match status" value="1"/>
</dbReference>
<feature type="transmembrane region" description="Helical" evidence="12">
    <location>
        <begin position="443"/>
        <end position="467"/>
    </location>
</feature>
<feature type="region of interest" description="Disordered" evidence="11">
    <location>
        <begin position="490"/>
        <end position="511"/>
    </location>
</feature>
<evidence type="ECO:0000256" key="9">
    <source>
        <dbReference type="PROSITE-ProRule" id="PRU00192"/>
    </source>
</evidence>
<feature type="transmembrane region" description="Helical" evidence="12">
    <location>
        <begin position="182"/>
        <end position="201"/>
    </location>
</feature>
<dbReference type="Pfam" id="PF00018">
    <property type="entry name" value="SH3_1"/>
    <property type="match status" value="1"/>
</dbReference>
<dbReference type="GO" id="GO:0005085">
    <property type="term" value="F:guanyl-nucleotide exchange factor activity"/>
    <property type="evidence" value="ECO:0007669"/>
    <property type="project" value="UniProtKB-KW"/>
</dbReference>
<dbReference type="Pfam" id="PF07690">
    <property type="entry name" value="MFS_1"/>
    <property type="match status" value="1"/>
</dbReference>
<organism evidence="17 18">
    <name type="scientific">Rhizopus oryzae</name>
    <name type="common">Mucormycosis agent</name>
    <name type="synonym">Rhizopus arrhizus var. delemar</name>
    <dbReference type="NCBI Taxonomy" id="64495"/>
    <lineage>
        <taxon>Eukaryota</taxon>
        <taxon>Fungi</taxon>
        <taxon>Fungi incertae sedis</taxon>
        <taxon>Mucoromycota</taxon>
        <taxon>Mucoromycotina</taxon>
        <taxon>Mucoromycetes</taxon>
        <taxon>Mucorales</taxon>
        <taxon>Mucorineae</taxon>
        <taxon>Rhizopodaceae</taxon>
        <taxon>Rhizopus</taxon>
    </lineage>
</organism>
<dbReference type="PROSITE" id="PS50002">
    <property type="entry name" value="SH3"/>
    <property type="match status" value="1"/>
</dbReference>
<evidence type="ECO:0000256" key="2">
    <source>
        <dbReference type="ARBA" id="ARBA00004282"/>
    </source>
</evidence>
<feature type="transmembrane region" description="Helical" evidence="12">
    <location>
        <begin position="294"/>
        <end position="314"/>
    </location>
</feature>
<dbReference type="PANTHER" id="PTHR22834">
    <property type="entry name" value="NUCLEAR FUSION PROTEIN FUS2"/>
    <property type="match status" value="1"/>
</dbReference>
<dbReference type="Gene3D" id="2.30.30.40">
    <property type="entry name" value="SH3 Domains"/>
    <property type="match status" value="1"/>
</dbReference>
<dbReference type="EMBL" id="JAANQT010000017">
    <property type="protein sequence ID" value="KAG1315892.1"/>
    <property type="molecule type" value="Genomic_DNA"/>
</dbReference>
<evidence type="ECO:0000256" key="1">
    <source>
        <dbReference type="ARBA" id="ARBA00004141"/>
    </source>
</evidence>
<protein>
    <recommendedName>
        <fullName evidence="4">Dynamin-binding protein</fullName>
    </recommendedName>
    <alternativeName>
        <fullName evidence="8">Scaffold protein Tuba</fullName>
    </alternativeName>
</protein>
<dbReference type="PROSITE" id="PS50010">
    <property type="entry name" value="DH_2"/>
    <property type="match status" value="1"/>
</dbReference>
<dbReference type="InterPro" id="IPR011701">
    <property type="entry name" value="MFS"/>
</dbReference>
<evidence type="ECO:0000259" key="16">
    <source>
        <dbReference type="PROSITE" id="PS51021"/>
    </source>
</evidence>
<dbReference type="Gene3D" id="1.20.1250.20">
    <property type="entry name" value="MFS general substrate transporter like domains"/>
    <property type="match status" value="2"/>
</dbReference>
<keyword evidence="6" id="KW-0344">Guanine-nucleotide releasing factor</keyword>
<feature type="transmembrane region" description="Helical" evidence="12">
    <location>
        <begin position="326"/>
        <end position="347"/>
    </location>
</feature>
<dbReference type="GO" id="GO:0005795">
    <property type="term" value="C:Golgi stack"/>
    <property type="evidence" value="ECO:0007669"/>
    <property type="project" value="UniProtKB-SubCell"/>
</dbReference>
<dbReference type="InterPro" id="IPR004148">
    <property type="entry name" value="BAR_dom"/>
</dbReference>
<evidence type="ECO:0000259" key="15">
    <source>
        <dbReference type="PROSITE" id="PS50850"/>
    </source>
</evidence>
<evidence type="ECO:0000259" key="13">
    <source>
        <dbReference type="PROSITE" id="PS50002"/>
    </source>
</evidence>
<keyword evidence="12" id="KW-0472">Membrane</keyword>
<evidence type="ECO:0000256" key="4">
    <source>
        <dbReference type="ARBA" id="ARBA00018186"/>
    </source>
</evidence>
<feature type="compositionally biased region" description="Basic and acidic residues" evidence="11">
    <location>
        <begin position="578"/>
        <end position="590"/>
    </location>
</feature>
<feature type="domain" description="SH3" evidence="13">
    <location>
        <begin position="1160"/>
        <end position="1222"/>
    </location>
</feature>
<dbReference type="SMART" id="SM00326">
    <property type="entry name" value="SH3"/>
    <property type="match status" value="1"/>
</dbReference>
<reference evidence="17" key="1">
    <citation type="journal article" date="2020" name="Microb. Genom.">
        <title>Genetic diversity of clinical and environmental Mucorales isolates obtained from an investigation of mucormycosis cases among solid organ transplant recipients.</title>
        <authorList>
            <person name="Nguyen M.H."/>
            <person name="Kaul D."/>
            <person name="Muto C."/>
            <person name="Cheng S.J."/>
            <person name="Richter R.A."/>
            <person name="Bruno V.M."/>
            <person name="Liu G."/>
            <person name="Beyhan S."/>
            <person name="Sundermann A.J."/>
            <person name="Mounaud S."/>
            <person name="Pasculle A.W."/>
            <person name="Nierman W.C."/>
            <person name="Driscoll E."/>
            <person name="Cumbie R."/>
            <person name="Clancy C.J."/>
            <person name="Dupont C.L."/>
        </authorList>
    </citation>
    <scope>NUCLEOTIDE SEQUENCE</scope>
    <source>
        <strain evidence="17">GL11</strain>
    </source>
</reference>
<feature type="transmembrane region" description="Helical" evidence="12">
    <location>
        <begin position="127"/>
        <end position="149"/>
    </location>
</feature>
<dbReference type="Gene3D" id="1.20.900.10">
    <property type="entry name" value="Dbl homology (DH) domain"/>
    <property type="match status" value="1"/>
</dbReference>
<keyword evidence="18" id="KW-1185">Reference proteome</keyword>
<feature type="domain" description="BAR" evidence="16">
    <location>
        <begin position="871"/>
        <end position="1104"/>
    </location>
</feature>
<sequence length="1222" mass="138236">MILDEEYKIDSSTNRDEKTVQLVEEEHHSSVLEYAPYSALGSLEEIVQTISRTRTNQSDDLTKEDTEQEIFKHQPYHTEGIRNPGWLSVISCFFVNFFVFGTVFAWGNYQKLYVTEVYTGRTDLFKIAFVGTSSCALILALGLFITPVIQKIGFRGTMAIGTIVSPLGLILASFATELWHTYLSQGILFGLGAAFVFSPSVTLPSQWFTTKRALATGLAVSGSGIGGVCLSPMTQNLISHIGYRNSLRVHGVFGFALLCISTGLATSRYRPPPVPGNNNKWYHLIDMHLLDRKFALLLGFSFFVAFGYVAPLFLAPQFVEHLGLNAASGAVMISVMSAMNALCRISLGYLADRLGKFNTMFACTFLAGAFAMIIWQLSTSYGTFAAFCILYGLTAGGFVSLLPVTTADIVGIENIQRGVDMAYMVTVFGNLLGSPIIGRLYDAYGWTAAIQFAGSVTMASAIILFILRMKMSKETKRRQQSRQSINRLSRAFETTHLDKPTLPSKPPSLREKRIDEASLTFNDIRAKFQNESNIPIQPKIIYRPPIPLKPSKTGPTLPEKVIMPARTGPPSLPVKPKLKADESRSREREPPSVIPRTETGNSSIVSTSSTTSSQNSFKRGWHTNMISNWFNNTNNSHQQQQETLRNSIRRPPETLDLTVSPQLTGSKRKNIMTELLETERNYQKDMLLLRDIYYEQALLCLPKSDVRHLFSNLLDIVEFEKSFVAVLEHSCEQDSIGTAFRESMRAIDHIYSEYCKKHEDAVLKLQELKSQVETQTFLSKCQEQIQGKTTSWDLGSLLIKPVQRVLKYPLLLREILALTSPEHLDHDDLASALKEIEDVAENINEIKRRKDIVEKIIGEKKKTEISAQRLKQATGFAIEPTHDLLFEALHAKFEEQQENVRQLARDVQGWVRHVKILFENLHQLACSYETLYNSWGGVRVKSMSSIEDFTKMASYLSTSLSRELDNDVRGFVYSRIDDFLKVFENPAQVIHKRSLKMIDYDRVRDMKSKGDIPDKTLQESADTYVYINAQLVDELPKFFDLTSKYFDILISGLAHVQIKFFHLMQREWTKLVEQHLGAEAAIGYGEIVEREMQKLDRLQATIQQIDILYPERYTSTRANISSLAHQGSFTSSSSLASMDASSHVYRLSSQSMPTMRGSYTNDFECTVLYDYLPYEQDKLNVRRGDILTIHQDKEYIDDDWWYGTCKNGKLSGWVPASYCQRL</sequence>
<dbReference type="InterPro" id="IPR000219">
    <property type="entry name" value="DH_dom"/>
</dbReference>
<accession>A0A9P7BXR5</accession>
<feature type="transmembrane region" description="Helical" evidence="12">
    <location>
        <begin position="359"/>
        <end position="378"/>
    </location>
</feature>
<dbReference type="PROSITE" id="PS00741">
    <property type="entry name" value="DH_1"/>
    <property type="match status" value="1"/>
</dbReference>
<dbReference type="Pfam" id="PF03114">
    <property type="entry name" value="BAR"/>
    <property type="match status" value="1"/>
</dbReference>
<dbReference type="PANTHER" id="PTHR22834:SF20">
    <property type="entry name" value="SH3 DOMAIN-CONTAINING PROTEIN"/>
    <property type="match status" value="1"/>
</dbReference>
<feature type="transmembrane region" description="Helical" evidence="12">
    <location>
        <begin position="86"/>
        <end position="107"/>
    </location>
</feature>
<evidence type="ECO:0000256" key="11">
    <source>
        <dbReference type="SAM" id="MobiDB-lite"/>
    </source>
</evidence>
<dbReference type="SMART" id="SM00721">
    <property type="entry name" value="BAR"/>
    <property type="match status" value="1"/>
</dbReference>
<feature type="coiled-coil region" evidence="10">
    <location>
        <begin position="829"/>
        <end position="856"/>
    </location>
</feature>
<dbReference type="AlphaFoldDB" id="A0A9P7BXR5"/>
<dbReference type="PROSITE" id="PS50850">
    <property type="entry name" value="MFS"/>
    <property type="match status" value="1"/>
</dbReference>
<evidence type="ECO:0000313" key="18">
    <source>
        <dbReference type="Proteomes" id="UP000716291"/>
    </source>
</evidence>
<dbReference type="InterPro" id="IPR036028">
    <property type="entry name" value="SH3-like_dom_sf"/>
</dbReference>
<evidence type="ECO:0000256" key="3">
    <source>
        <dbReference type="ARBA" id="ARBA00004348"/>
    </source>
</evidence>
<dbReference type="InterPro" id="IPR001452">
    <property type="entry name" value="SH3_domain"/>
</dbReference>
<dbReference type="Pfam" id="PF00621">
    <property type="entry name" value="RhoGEF"/>
    <property type="match status" value="1"/>
</dbReference>
<gene>
    <name evidence="17" type="ORF">G6F64_000288</name>
</gene>
<proteinExistence type="predicted"/>
<keyword evidence="12" id="KW-1133">Transmembrane helix</keyword>
<keyword evidence="5 9" id="KW-0728">SH3 domain</keyword>
<dbReference type="CDD" id="cd00160">
    <property type="entry name" value="RhoGEF"/>
    <property type="match status" value="1"/>
</dbReference>
<dbReference type="Proteomes" id="UP000716291">
    <property type="component" value="Unassembled WGS sequence"/>
</dbReference>
<dbReference type="InterPro" id="IPR027267">
    <property type="entry name" value="AH/BAR_dom_sf"/>
</dbReference>
<dbReference type="SUPFAM" id="SSF48065">
    <property type="entry name" value="DBL homology domain (DH-domain)"/>
    <property type="match status" value="1"/>
</dbReference>
<dbReference type="InterPro" id="IPR051492">
    <property type="entry name" value="Dynamin-Rho_GEF"/>
</dbReference>
<name>A0A9P7BXR5_RHIOR</name>
<dbReference type="SUPFAM" id="SSF50044">
    <property type="entry name" value="SH3-domain"/>
    <property type="match status" value="1"/>
</dbReference>
<feature type="region of interest" description="Disordered" evidence="11">
    <location>
        <begin position="542"/>
        <end position="618"/>
    </location>
</feature>
<dbReference type="GO" id="GO:0022857">
    <property type="term" value="F:transmembrane transporter activity"/>
    <property type="evidence" value="ECO:0007669"/>
    <property type="project" value="InterPro"/>
</dbReference>
<evidence type="ECO:0000256" key="5">
    <source>
        <dbReference type="ARBA" id="ARBA00022443"/>
    </source>
</evidence>
<dbReference type="GO" id="GO:0035556">
    <property type="term" value="P:intracellular signal transduction"/>
    <property type="evidence" value="ECO:0007669"/>
    <property type="project" value="InterPro"/>
</dbReference>
<evidence type="ECO:0000256" key="10">
    <source>
        <dbReference type="SAM" id="Coils"/>
    </source>
</evidence>
<dbReference type="SMART" id="SM00325">
    <property type="entry name" value="RhoGEF"/>
    <property type="match status" value="1"/>
</dbReference>
<dbReference type="GO" id="GO:0031991">
    <property type="term" value="P:regulation of actomyosin contractile ring contraction"/>
    <property type="evidence" value="ECO:0007669"/>
    <property type="project" value="TreeGrafter"/>
</dbReference>
<feature type="transmembrane region" description="Helical" evidence="12">
    <location>
        <begin position="384"/>
        <end position="406"/>
    </location>
</feature>
<comment type="caution">
    <text evidence="17">The sequence shown here is derived from an EMBL/GenBank/DDBJ whole genome shotgun (WGS) entry which is preliminary data.</text>
</comment>
<feature type="compositionally biased region" description="Low complexity" evidence="11">
    <location>
        <begin position="602"/>
        <end position="616"/>
    </location>
</feature>
<keyword evidence="7" id="KW-0965">Cell junction</keyword>
<evidence type="ECO:0000256" key="7">
    <source>
        <dbReference type="ARBA" id="ARBA00022949"/>
    </source>
</evidence>
<dbReference type="SUPFAM" id="SSF103657">
    <property type="entry name" value="BAR/IMD domain-like"/>
    <property type="match status" value="1"/>
</dbReference>
<feature type="domain" description="Major facilitator superfamily (MFS) profile" evidence="15">
    <location>
        <begin position="85"/>
        <end position="472"/>
    </location>
</feature>
<comment type="subcellular location">
    <subcellularLocation>
        <location evidence="2">Cell junction</location>
    </subcellularLocation>
    <subcellularLocation>
        <location evidence="3">Golgi apparatus</location>
        <location evidence="3">Golgi stack</location>
    </subcellularLocation>
    <subcellularLocation>
        <location evidence="1">Membrane</location>
        <topology evidence="1">Multi-pass membrane protein</topology>
    </subcellularLocation>
</comment>
<dbReference type="GO" id="GO:0016020">
    <property type="term" value="C:membrane"/>
    <property type="evidence" value="ECO:0007669"/>
    <property type="project" value="UniProtKB-SubCell"/>
</dbReference>
<dbReference type="CDD" id="cd00174">
    <property type="entry name" value="SH3"/>
    <property type="match status" value="1"/>
</dbReference>
<evidence type="ECO:0000256" key="8">
    <source>
        <dbReference type="ARBA" id="ARBA00032587"/>
    </source>
</evidence>
<keyword evidence="12" id="KW-0812">Transmembrane</keyword>
<feature type="transmembrane region" description="Helical" evidence="12">
    <location>
        <begin position="156"/>
        <end position="176"/>
    </location>
</feature>
<dbReference type="OrthoDB" id="10256089at2759"/>
<dbReference type="GO" id="GO:0032955">
    <property type="term" value="P:regulation of division septum assembly"/>
    <property type="evidence" value="ECO:0007669"/>
    <property type="project" value="TreeGrafter"/>
</dbReference>
<evidence type="ECO:0000259" key="14">
    <source>
        <dbReference type="PROSITE" id="PS50010"/>
    </source>
</evidence>
<evidence type="ECO:0000256" key="12">
    <source>
        <dbReference type="SAM" id="Phobius"/>
    </source>
</evidence>
<dbReference type="InterPro" id="IPR035899">
    <property type="entry name" value="DBL_dom_sf"/>
</dbReference>
<dbReference type="PROSITE" id="PS51021">
    <property type="entry name" value="BAR"/>
    <property type="match status" value="1"/>
</dbReference>
<dbReference type="InterPro" id="IPR020846">
    <property type="entry name" value="MFS_dom"/>
</dbReference>
<keyword evidence="10" id="KW-0175">Coiled coil</keyword>